<dbReference type="EMBL" id="NKYG02000003">
    <property type="protein sequence ID" value="KAK2617209.1"/>
    <property type="molecule type" value="Genomic_DNA"/>
</dbReference>
<feature type="domain" description="IrrE N-terminal-like" evidence="1">
    <location>
        <begin position="139"/>
        <end position="224"/>
    </location>
</feature>
<protein>
    <submittedName>
        <fullName evidence="2">ImmA/IrrE family metallo-endopeptidase</fullName>
    </submittedName>
</protein>
<dbReference type="Proteomes" id="UP000218471">
    <property type="component" value="Unassembled WGS sequence"/>
</dbReference>
<reference evidence="2" key="1">
    <citation type="submission" date="2023-10" db="EMBL/GenBank/DDBJ databases">
        <title>Genomic and proteomic analysis of Leptospira interrogans strain CUDO8.</title>
        <authorList>
            <person name="Boonciew P."/>
            <person name="Kurilung A."/>
            <person name="Prapasarakul N."/>
        </authorList>
    </citation>
    <scope>NUCLEOTIDE SEQUENCE</scope>
    <source>
        <strain evidence="2">CUDO8</strain>
        <plasmid evidence="2">pDO8_1</plasmid>
    </source>
</reference>
<organism evidence="2 3">
    <name type="scientific">Leptospira interrogans</name>
    <dbReference type="NCBI Taxonomy" id="173"/>
    <lineage>
        <taxon>Bacteria</taxon>
        <taxon>Pseudomonadati</taxon>
        <taxon>Spirochaetota</taxon>
        <taxon>Spirochaetia</taxon>
        <taxon>Leptospirales</taxon>
        <taxon>Leptospiraceae</taxon>
        <taxon>Leptospira</taxon>
    </lineage>
</organism>
<dbReference type="InterPro" id="IPR010359">
    <property type="entry name" value="IrrE_HExxH"/>
</dbReference>
<evidence type="ECO:0000259" key="1">
    <source>
        <dbReference type="Pfam" id="PF06114"/>
    </source>
</evidence>
<comment type="caution">
    <text evidence="2">The sequence shown here is derived from an EMBL/GenBank/DDBJ whole genome shotgun (WGS) entry which is preliminary data.</text>
</comment>
<keyword evidence="2" id="KW-0614">Plasmid</keyword>
<name>A0AAV9FMP7_LEPIR</name>
<proteinExistence type="predicted"/>
<dbReference type="Pfam" id="PF06114">
    <property type="entry name" value="Peptidase_M78"/>
    <property type="match status" value="1"/>
</dbReference>
<sequence length="289" mass="33671">MEENQTEFYINSFPIRIDILECYEYLKKSDKIKNFIDLGIVSSTHSDRELLMLLSATPVSAFFRASDGMDDIINKLWLSKVIKKAIDLYSNNIDLNFDQTKINTQFIKKIAKYSKMPEDFKQVITNILRENGILLVYESHIKGSKIDGACLTLPNGIPVIGISLRFDRIDSFWFTLLHELAHIHLHYNYLNEPIIDDLELVVDSDNRIEIQANNLAKYSIVEKSDWRTFITECKSFSYNTNESNELKLKIISDRNEVHPALIAGLVRYELKNYTLFSELINSYKVRNYF</sequence>
<gene>
    <name evidence="2" type="ORF">CFV95_020645</name>
</gene>
<evidence type="ECO:0000313" key="2">
    <source>
        <dbReference type="EMBL" id="KAK2617209.1"/>
    </source>
</evidence>
<accession>A0AAV9FMP7</accession>
<geneLocation type="plasmid" evidence="2">
    <name>pDO8_1</name>
</geneLocation>
<dbReference type="AlphaFoldDB" id="A0AAV9FMP7"/>
<dbReference type="RefSeq" id="WP_061252128.1">
    <property type="nucleotide sequence ID" value="NZ_JQPI01000363.1"/>
</dbReference>
<dbReference type="Gene3D" id="1.10.10.2910">
    <property type="match status" value="1"/>
</dbReference>
<evidence type="ECO:0000313" key="3">
    <source>
        <dbReference type="Proteomes" id="UP000218471"/>
    </source>
</evidence>